<evidence type="ECO:0000256" key="8">
    <source>
        <dbReference type="ARBA" id="ARBA00022989"/>
    </source>
</evidence>
<sequence length="184" mass="19884">MLPTQGQHKHNEGFTAELLAVDSFVYLLDKLLAMLRLLPLLLCILVFSTRATAQSQLTAALTDTGSSQAPDAAGASTATLVYHMAEELPSFPGGEAAFTKFLRAKIQYPAAALNRGTSGKVHVSFVIDEQGHILDPKVVKGLGFGLDEEALRLVRIMPWWNPGKIGGKPVKVAYTLPIVFRALE</sequence>
<evidence type="ECO:0000313" key="11">
    <source>
        <dbReference type="EMBL" id="TGE29436.1"/>
    </source>
</evidence>
<dbReference type="Proteomes" id="UP000298471">
    <property type="component" value="Unassembled WGS sequence"/>
</dbReference>
<dbReference type="GO" id="GO:0098797">
    <property type="term" value="C:plasma membrane protein complex"/>
    <property type="evidence" value="ECO:0007669"/>
    <property type="project" value="TreeGrafter"/>
</dbReference>
<evidence type="ECO:0000256" key="1">
    <source>
        <dbReference type="ARBA" id="ARBA00004383"/>
    </source>
</evidence>
<organism evidence="11 12">
    <name type="scientific">Hymenobacter metallicola</name>
    <dbReference type="NCBI Taxonomy" id="2563114"/>
    <lineage>
        <taxon>Bacteria</taxon>
        <taxon>Pseudomonadati</taxon>
        <taxon>Bacteroidota</taxon>
        <taxon>Cytophagia</taxon>
        <taxon>Cytophagales</taxon>
        <taxon>Hymenobacteraceae</taxon>
        <taxon>Hymenobacter</taxon>
    </lineage>
</organism>
<dbReference type="OrthoDB" id="1039448at2"/>
<comment type="similarity">
    <text evidence="2">Belongs to the TonB family.</text>
</comment>
<keyword evidence="7" id="KW-0653">Protein transport</keyword>
<dbReference type="GO" id="GO:0055085">
    <property type="term" value="P:transmembrane transport"/>
    <property type="evidence" value="ECO:0007669"/>
    <property type="project" value="InterPro"/>
</dbReference>
<keyword evidence="12" id="KW-1185">Reference proteome</keyword>
<evidence type="ECO:0000256" key="2">
    <source>
        <dbReference type="ARBA" id="ARBA00006555"/>
    </source>
</evidence>
<accession>A0A4Z0QIV9</accession>
<feature type="domain" description="TonB C-terminal" evidence="10">
    <location>
        <begin position="93"/>
        <end position="184"/>
    </location>
</feature>
<evidence type="ECO:0000256" key="7">
    <source>
        <dbReference type="ARBA" id="ARBA00022927"/>
    </source>
</evidence>
<keyword evidence="6" id="KW-0812">Transmembrane</keyword>
<keyword evidence="5" id="KW-0997">Cell inner membrane</keyword>
<dbReference type="GO" id="GO:0015031">
    <property type="term" value="P:protein transport"/>
    <property type="evidence" value="ECO:0007669"/>
    <property type="project" value="UniProtKB-KW"/>
</dbReference>
<evidence type="ECO:0000313" key="12">
    <source>
        <dbReference type="Proteomes" id="UP000298471"/>
    </source>
</evidence>
<dbReference type="PANTHER" id="PTHR33446">
    <property type="entry name" value="PROTEIN TONB-RELATED"/>
    <property type="match status" value="1"/>
</dbReference>
<protein>
    <submittedName>
        <fullName evidence="11">Energy transducer TonB</fullName>
    </submittedName>
</protein>
<comment type="subcellular location">
    <subcellularLocation>
        <location evidence="1">Cell inner membrane</location>
        <topology evidence="1">Single-pass membrane protein</topology>
        <orientation evidence="1">Periplasmic side</orientation>
    </subcellularLocation>
</comment>
<dbReference type="EMBL" id="SRMB01000001">
    <property type="protein sequence ID" value="TGE29436.1"/>
    <property type="molecule type" value="Genomic_DNA"/>
</dbReference>
<evidence type="ECO:0000256" key="9">
    <source>
        <dbReference type="ARBA" id="ARBA00023136"/>
    </source>
</evidence>
<reference evidence="11 12" key="1">
    <citation type="submission" date="2019-04" db="EMBL/GenBank/DDBJ databases">
        <authorList>
            <person name="Feng G."/>
            <person name="Zhang J."/>
            <person name="Zhu H."/>
        </authorList>
    </citation>
    <scope>NUCLEOTIDE SEQUENCE [LARGE SCALE GENOMIC DNA]</scope>
    <source>
        <strain evidence="11 12">9PBR-1</strain>
    </source>
</reference>
<evidence type="ECO:0000259" key="10">
    <source>
        <dbReference type="PROSITE" id="PS52015"/>
    </source>
</evidence>
<dbReference type="InterPro" id="IPR006260">
    <property type="entry name" value="TonB/TolA_C"/>
</dbReference>
<keyword evidence="8" id="KW-1133">Transmembrane helix</keyword>
<dbReference type="SUPFAM" id="SSF74653">
    <property type="entry name" value="TolA/TonB C-terminal domain"/>
    <property type="match status" value="1"/>
</dbReference>
<gene>
    <name evidence="11" type="ORF">E5K02_08285</name>
</gene>
<dbReference type="Gene3D" id="3.30.1150.10">
    <property type="match status" value="1"/>
</dbReference>
<keyword evidence="9" id="KW-0472">Membrane</keyword>
<evidence type="ECO:0000256" key="5">
    <source>
        <dbReference type="ARBA" id="ARBA00022519"/>
    </source>
</evidence>
<name>A0A4Z0QIV9_9BACT</name>
<dbReference type="GO" id="GO:0031992">
    <property type="term" value="F:energy transducer activity"/>
    <property type="evidence" value="ECO:0007669"/>
    <property type="project" value="TreeGrafter"/>
</dbReference>
<dbReference type="InterPro" id="IPR037682">
    <property type="entry name" value="TonB_C"/>
</dbReference>
<dbReference type="PANTHER" id="PTHR33446:SF2">
    <property type="entry name" value="PROTEIN TONB"/>
    <property type="match status" value="1"/>
</dbReference>
<dbReference type="PROSITE" id="PS52015">
    <property type="entry name" value="TONB_CTD"/>
    <property type="match status" value="1"/>
</dbReference>
<evidence type="ECO:0000256" key="4">
    <source>
        <dbReference type="ARBA" id="ARBA00022475"/>
    </source>
</evidence>
<dbReference type="NCBIfam" id="TIGR01352">
    <property type="entry name" value="tonB_Cterm"/>
    <property type="match status" value="1"/>
</dbReference>
<comment type="caution">
    <text evidence="11">The sequence shown here is derived from an EMBL/GenBank/DDBJ whole genome shotgun (WGS) entry which is preliminary data.</text>
</comment>
<keyword evidence="3" id="KW-0813">Transport</keyword>
<dbReference type="AlphaFoldDB" id="A0A4Z0QIV9"/>
<keyword evidence="4" id="KW-1003">Cell membrane</keyword>
<dbReference type="Pfam" id="PF03544">
    <property type="entry name" value="TonB_C"/>
    <property type="match status" value="1"/>
</dbReference>
<evidence type="ECO:0000256" key="3">
    <source>
        <dbReference type="ARBA" id="ARBA00022448"/>
    </source>
</evidence>
<dbReference type="InterPro" id="IPR051045">
    <property type="entry name" value="TonB-dependent_transducer"/>
</dbReference>
<proteinExistence type="inferred from homology"/>
<evidence type="ECO:0000256" key="6">
    <source>
        <dbReference type="ARBA" id="ARBA00022692"/>
    </source>
</evidence>